<dbReference type="EMBL" id="CM010715">
    <property type="protein sequence ID" value="RZC44607.1"/>
    <property type="molecule type" value="Genomic_DNA"/>
</dbReference>
<dbReference type="PANTHER" id="PTHR47642:SF5">
    <property type="entry name" value="ATP-DEPENDENT DNA HELICASE"/>
    <property type="match status" value="1"/>
</dbReference>
<evidence type="ECO:0000256" key="5">
    <source>
        <dbReference type="ARBA" id="ARBA00022840"/>
    </source>
</evidence>
<dbReference type="Gene3D" id="3.40.50.300">
    <property type="entry name" value="P-loop containing nucleotide triphosphate hydrolases"/>
    <property type="match status" value="1"/>
</dbReference>
<dbReference type="GO" id="GO:0043139">
    <property type="term" value="F:5'-3' DNA helicase activity"/>
    <property type="evidence" value="ECO:0007669"/>
    <property type="project" value="UniProtKB-EC"/>
</dbReference>
<dbReference type="CDD" id="cd18037">
    <property type="entry name" value="DEXSc_Pif1_like"/>
    <property type="match status" value="1"/>
</dbReference>
<dbReference type="InterPro" id="IPR003593">
    <property type="entry name" value="AAA+_ATPase"/>
</dbReference>
<reference evidence="12 13" key="1">
    <citation type="journal article" date="2018" name="Science">
        <title>The opium poppy genome and morphinan production.</title>
        <authorList>
            <person name="Guo L."/>
            <person name="Winzer T."/>
            <person name="Yang X."/>
            <person name="Li Y."/>
            <person name="Ning Z."/>
            <person name="He Z."/>
            <person name="Teodor R."/>
            <person name="Lu Y."/>
            <person name="Bowser T.A."/>
            <person name="Graham I.A."/>
            <person name="Ye K."/>
        </authorList>
    </citation>
    <scope>NUCLEOTIDE SEQUENCE [LARGE SCALE GENOMIC DNA]</scope>
    <source>
        <strain evidence="13">cv. HN1</strain>
        <tissue evidence="12">Leaves</tissue>
    </source>
</reference>
<keyword evidence="1 9" id="KW-0547">Nucleotide-binding</keyword>
<keyword evidence="3 9" id="KW-0378">Hydrolase</keyword>
<feature type="signal peptide" evidence="10">
    <location>
        <begin position="1"/>
        <end position="16"/>
    </location>
</feature>
<keyword evidence="13" id="KW-1185">Reference proteome</keyword>
<evidence type="ECO:0000256" key="4">
    <source>
        <dbReference type="ARBA" id="ARBA00022806"/>
    </source>
</evidence>
<sequence length="495" mass="56027">MMMRFLRLVLPSRLLSLNRFLGFNKFSTSHSQIIKKNHNYRNCSFHPRYFSNKSSSEQLETAKLTKQQKQVLEEVSKGKSVFITGSGGTGKTFLLKQIVNLLKQEVHKPDEVFVTASTGVAACALNGQTLHSFAGIGLGEDDEDELLGRVCKNKLASQRWKQVKALVIDEISMISGELFDKIEYIAQMCKPKRRGEIWGGIQLIVSGDFFQLPPIIKYSNGEVKEFAFEAECWNESFDLQIELTRVFRQSDSQFIELLQWIRKGYRDANMLKLLDKCCLNELVNVPSDVPRLFPRNEDVKRLNNERLKNLGKEIVSYRAVDRGVNPWRNQLQQGIAPDVLEICLGARVMLIKNKDVEAGLVNGAVGTVIGFDRDYASKVLKKMCAERIRPKVRFDSGLEMVIEPDTWEVTEGNEVQAQRAQIPLILAWAVSIHKCQGMTLDRLQTDLSRAFGCGMVYVALSRVRSLDGLYMSGFSSSKIKAHPKVLQFYKGQIGS</sequence>
<protein>
    <recommendedName>
        <fullName evidence="9">ATP-dependent DNA helicase</fullName>
        <ecNumber evidence="9">5.6.2.3</ecNumber>
    </recommendedName>
</protein>
<dbReference type="GO" id="GO:0006310">
    <property type="term" value="P:DNA recombination"/>
    <property type="evidence" value="ECO:0007669"/>
    <property type="project" value="UniProtKB-KW"/>
</dbReference>
<dbReference type="GO" id="GO:0000723">
    <property type="term" value="P:telomere maintenance"/>
    <property type="evidence" value="ECO:0007669"/>
    <property type="project" value="InterPro"/>
</dbReference>
<evidence type="ECO:0000256" key="3">
    <source>
        <dbReference type="ARBA" id="ARBA00022801"/>
    </source>
</evidence>
<dbReference type="GO" id="GO:0016887">
    <property type="term" value="F:ATP hydrolysis activity"/>
    <property type="evidence" value="ECO:0007669"/>
    <property type="project" value="RHEA"/>
</dbReference>
<keyword evidence="6" id="KW-0238">DNA-binding</keyword>
<gene>
    <name evidence="12" type="ORF">C5167_037558</name>
</gene>
<keyword evidence="7 9" id="KW-0234">DNA repair</keyword>
<keyword evidence="2 9" id="KW-0227">DNA damage</keyword>
<dbReference type="OMA" id="SSAWESC"/>
<dbReference type="GO" id="GO:0006281">
    <property type="term" value="P:DNA repair"/>
    <property type="evidence" value="ECO:0007669"/>
    <property type="project" value="UniProtKB-KW"/>
</dbReference>
<evidence type="ECO:0000256" key="7">
    <source>
        <dbReference type="ARBA" id="ARBA00023204"/>
    </source>
</evidence>
<dbReference type="PANTHER" id="PTHR47642">
    <property type="entry name" value="ATP-DEPENDENT DNA HELICASE"/>
    <property type="match status" value="1"/>
</dbReference>
<dbReference type="Pfam" id="PF21530">
    <property type="entry name" value="Pif1_2B_dom"/>
    <property type="match status" value="1"/>
</dbReference>
<name>A0A4Y7I6P6_PAPSO</name>
<evidence type="ECO:0000313" key="13">
    <source>
        <dbReference type="Proteomes" id="UP000316621"/>
    </source>
</evidence>
<dbReference type="Proteomes" id="UP000316621">
    <property type="component" value="Chromosome 1"/>
</dbReference>
<organism evidence="12 13">
    <name type="scientific">Papaver somniferum</name>
    <name type="common">Opium poppy</name>
    <dbReference type="NCBI Taxonomy" id="3469"/>
    <lineage>
        <taxon>Eukaryota</taxon>
        <taxon>Viridiplantae</taxon>
        <taxon>Streptophyta</taxon>
        <taxon>Embryophyta</taxon>
        <taxon>Tracheophyta</taxon>
        <taxon>Spermatophyta</taxon>
        <taxon>Magnoliopsida</taxon>
        <taxon>Ranunculales</taxon>
        <taxon>Papaveraceae</taxon>
        <taxon>Papaveroideae</taxon>
        <taxon>Papaver</taxon>
    </lineage>
</organism>
<dbReference type="AlphaFoldDB" id="A0A4Y7I6P6"/>
<dbReference type="InterPro" id="IPR051055">
    <property type="entry name" value="PIF1_helicase"/>
</dbReference>
<dbReference type="CDD" id="cd18809">
    <property type="entry name" value="SF1_C_RecD"/>
    <property type="match status" value="1"/>
</dbReference>
<dbReference type="Pfam" id="PF05970">
    <property type="entry name" value="PIF1"/>
    <property type="match status" value="1"/>
</dbReference>
<proteinExistence type="inferred from homology"/>
<evidence type="ECO:0000259" key="11">
    <source>
        <dbReference type="SMART" id="SM00382"/>
    </source>
</evidence>
<dbReference type="SUPFAM" id="SSF52540">
    <property type="entry name" value="P-loop containing nucleoside triphosphate hydrolases"/>
    <property type="match status" value="2"/>
</dbReference>
<keyword evidence="10" id="KW-0732">Signal</keyword>
<dbReference type="GO" id="GO:0005524">
    <property type="term" value="F:ATP binding"/>
    <property type="evidence" value="ECO:0007669"/>
    <property type="project" value="UniProtKB-KW"/>
</dbReference>
<dbReference type="EC" id="5.6.2.3" evidence="9"/>
<evidence type="ECO:0000256" key="9">
    <source>
        <dbReference type="RuleBase" id="RU363044"/>
    </source>
</evidence>
<comment type="cofactor">
    <cofactor evidence="9">
        <name>Mg(2+)</name>
        <dbReference type="ChEBI" id="CHEBI:18420"/>
    </cofactor>
</comment>
<dbReference type="InterPro" id="IPR049163">
    <property type="entry name" value="Pif1-like_2B_dom"/>
</dbReference>
<evidence type="ECO:0000256" key="6">
    <source>
        <dbReference type="ARBA" id="ARBA00023125"/>
    </source>
</evidence>
<evidence type="ECO:0000256" key="1">
    <source>
        <dbReference type="ARBA" id="ARBA00022741"/>
    </source>
</evidence>
<keyword evidence="4 9" id="KW-0347">Helicase</keyword>
<feature type="domain" description="AAA+ ATPase" evidence="11">
    <location>
        <begin position="77"/>
        <end position="247"/>
    </location>
</feature>
<keyword evidence="8" id="KW-0413">Isomerase</keyword>
<evidence type="ECO:0000256" key="10">
    <source>
        <dbReference type="SAM" id="SignalP"/>
    </source>
</evidence>
<accession>A0A4Y7I6P6</accession>
<dbReference type="SMART" id="SM00382">
    <property type="entry name" value="AAA"/>
    <property type="match status" value="1"/>
</dbReference>
<dbReference type="Gramene" id="RZC44607">
    <property type="protein sequence ID" value="RZC44607"/>
    <property type="gene ID" value="C5167_037558"/>
</dbReference>
<evidence type="ECO:0000256" key="2">
    <source>
        <dbReference type="ARBA" id="ARBA00022763"/>
    </source>
</evidence>
<dbReference type="STRING" id="3469.A0A4Y7I6P6"/>
<feature type="chain" id="PRO_5021220993" description="ATP-dependent DNA helicase" evidence="10">
    <location>
        <begin position="17"/>
        <end position="495"/>
    </location>
</feature>
<evidence type="ECO:0000256" key="8">
    <source>
        <dbReference type="ARBA" id="ARBA00023235"/>
    </source>
</evidence>
<comment type="similarity">
    <text evidence="9">Belongs to the helicase family.</text>
</comment>
<keyword evidence="9" id="KW-0233">DNA recombination</keyword>
<comment type="catalytic activity">
    <reaction evidence="9">
        <text>ATP + H2O = ADP + phosphate + H(+)</text>
        <dbReference type="Rhea" id="RHEA:13065"/>
        <dbReference type="ChEBI" id="CHEBI:15377"/>
        <dbReference type="ChEBI" id="CHEBI:15378"/>
        <dbReference type="ChEBI" id="CHEBI:30616"/>
        <dbReference type="ChEBI" id="CHEBI:43474"/>
        <dbReference type="ChEBI" id="CHEBI:456216"/>
        <dbReference type="EC" id="5.6.2.3"/>
    </reaction>
</comment>
<dbReference type="InterPro" id="IPR027417">
    <property type="entry name" value="P-loop_NTPase"/>
</dbReference>
<keyword evidence="5 9" id="KW-0067">ATP-binding</keyword>
<dbReference type="InterPro" id="IPR010285">
    <property type="entry name" value="DNA_helicase_pif1-like_DEAD"/>
</dbReference>
<evidence type="ECO:0000313" key="12">
    <source>
        <dbReference type="EMBL" id="RZC44607.1"/>
    </source>
</evidence>